<keyword evidence="3 6" id="KW-0479">Metal-binding</keyword>
<dbReference type="eggNOG" id="COG3474">
    <property type="taxonomic scope" value="Bacteria"/>
</dbReference>
<dbReference type="SUPFAM" id="SSF46626">
    <property type="entry name" value="Cytochrome c"/>
    <property type="match status" value="1"/>
</dbReference>
<sequence>MRSTTKRLVIVGLILAGWQAMAQGKEVSLSEKLTASHCGACHTFKRDEPHGMGPNLHGLLDRPAGSAPGYDYSDSFLQRLGGQPWSRELLDAWLADTQALAPGSAMTYFQDDPGKRELIIQYFESSN</sequence>
<evidence type="ECO:0000313" key="9">
    <source>
        <dbReference type="EMBL" id="EON91766.1"/>
    </source>
</evidence>
<dbReference type="OrthoDB" id="9770043at2"/>
<organism evidence="9 10">
    <name type="scientific">Marinobacter lipolyticus SM19</name>
    <dbReference type="NCBI Taxonomy" id="1318628"/>
    <lineage>
        <taxon>Bacteria</taxon>
        <taxon>Pseudomonadati</taxon>
        <taxon>Pseudomonadota</taxon>
        <taxon>Gammaproteobacteria</taxon>
        <taxon>Pseudomonadales</taxon>
        <taxon>Marinobacteraceae</taxon>
        <taxon>Marinobacter</taxon>
    </lineage>
</organism>
<gene>
    <name evidence="9" type="ORF">MARLIPOL_12555</name>
</gene>
<dbReference type="AlphaFoldDB" id="R8AZK1"/>
<dbReference type="GO" id="GO:0009055">
    <property type="term" value="F:electron transfer activity"/>
    <property type="evidence" value="ECO:0007669"/>
    <property type="project" value="InterPro"/>
</dbReference>
<evidence type="ECO:0000256" key="6">
    <source>
        <dbReference type="PROSITE-ProRule" id="PRU00433"/>
    </source>
</evidence>
<dbReference type="GO" id="GO:0046872">
    <property type="term" value="F:metal ion binding"/>
    <property type="evidence" value="ECO:0007669"/>
    <property type="project" value="UniProtKB-KW"/>
</dbReference>
<dbReference type="PATRIC" id="fig|1318628.3.peg.2507"/>
<feature type="signal peptide" evidence="7">
    <location>
        <begin position="1"/>
        <end position="22"/>
    </location>
</feature>
<evidence type="ECO:0000256" key="5">
    <source>
        <dbReference type="ARBA" id="ARBA00023004"/>
    </source>
</evidence>
<evidence type="ECO:0000256" key="2">
    <source>
        <dbReference type="ARBA" id="ARBA00022617"/>
    </source>
</evidence>
<dbReference type="PROSITE" id="PS51007">
    <property type="entry name" value="CYTC"/>
    <property type="match status" value="1"/>
</dbReference>
<keyword evidence="2 6" id="KW-0349">Heme</keyword>
<dbReference type="Gene3D" id="1.10.760.10">
    <property type="entry name" value="Cytochrome c-like domain"/>
    <property type="match status" value="1"/>
</dbReference>
<proteinExistence type="predicted"/>
<evidence type="ECO:0000313" key="10">
    <source>
        <dbReference type="Proteomes" id="UP000016540"/>
    </source>
</evidence>
<dbReference type="InterPro" id="IPR002327">
    <property type="entry name" value="Cyt_c_1A/1B"/>
</dbReference>
<dbReference type="PRINTS" id="PR00604">
    <property type="entry name" value="CYTCHRMECIAB"/>
</dbReference>
<keyword evidence="10" id="KW-1185">Reference proteome</keyword>
<keyword evidence="5 6" id="KW-0408">Iron</keyword>
<accession>R8AZK1</accession>
<dbReference type="Proteomes" id="UP000016540">
    <property type="component" value="Unassembled WGS sequence"/>
</dbReference>
<keyword evidence="1" id="KW-0813">Transport</keyword>
<protein>
    <submittedName>
        <fullName evidence="9">Cytochrome c class I</fullName>
    </submittedName>
</protein>
<dbReference type="PANTHER" id="PTHR11961">
    <property type="entry name" value="CYTOCHROME C"/>
    <property type="match status" value="1"/>
</dbReference>
<keyword evidence="4" id="KW-0249">Electron transport</keyword>
<evidence type="ECO:0000256" key="4">
    <source>
        <dbReference type="ARBA" id="ARBA00022982"/>
    </source>
</evidence>
<dbReference type="STRING" id="1318628.MARLIPOL_12555"/>
<keyword evidence="7" id="KW-0732">Signal</keyword>
<reference evidence="9 10" key="1">
    <citation type="journal article" date="2013" name="Genome Announc.">
        <title>Draft Genome Sequence of the Moderately Halophilic Bacterium Marinobacter lipolyticus Strain SM19.</title>
        <authorList>
            <person name="Papke R.T."/>
            <person name="de la Haba R.R."/>
            <person name="Infante-Dominguez C."/>
            <person name="Perez D."/>
            <person name="Sanchez-Porro C."/>
            <person name="Lapierre P."/>
            <person name="Ventosa A."/>
        </authorList>
    </citation>
    <scope>NUCLEOTIDE SEQUENCE [LARGE SCALE GENOMIC DNA]</scope>
    <source>
        <strain evidence="9 10">SM19</strain>
    </source>
</reference>
<name>R8AZK1_9GAMM</name>
<dbReference type="RefSeq" id="WP_012138586.1">
    <property type="nucleotide sequence ID" value="NZ_KE007326.1"/>
</dbReference>
<dbReference type="InterPro" id="IPR036909">
    <property type="entry name" value="Cyt_c-like_dom_sf"/>
</dbReference>
<dbReference type="HOGENOM" id="CLU_060944_2_0_6"/>
<dbReference type="GO" id="GO:0020037">
    <property type="term" value="F:heme binding"/>
    <property type="evidence" value="ECO:0007669"/>
    <property type="project" value="InterPro"/>
</dbReference>
<evidence type="ECO:0000256" key="1">
    <source>
        <dbReference type="ARBA" id="ARBA00022448"/>
    </source>
</evidence>
<feature type="chain" id="PRO_5004462377" evidence="7">
    <location>
        <begin position="23"/>
        <end position="127"/>
    </location>
</feature>
<feature type="domain" description="Cytochrome c" evidence="8">
    <location>
        <begin position="19"/>
        <end position="127"/>
    </location>
</feature>
<evidence type="ECO:0000259" key="8">
    <source>
        <dbReference type="PROSITE" id="PS51007"/>
    </source>
</evidence>
<evidence type="ECO:0000256" key="3">
    <source>
        <dbReference type="ARBA" id="ARBA00022723"/>
    </source>
</evidence>
<evidence type="ECO:0000256" key="7">
    <source>
        <dbReference type="SAM" id="SignalP"/>
    </source>
</evidence>
<dbReference type="EMBL" id="ASAD01000013">
    <property type="protein sequence ID" value="EON91766.1"/>
    <property type="molecule type" value="Genomic_DNA"/>
</dbReference>
<dbReference type="InterPro" id="IPR009056">
    <property type="entry name" value="Cyt_c-like_dom"/>
</dbReference>
<comment type="caution">
    <text evidence="9">The sequence shown here is derived from an EMBL/GenBank/DDBJ whole genome shotgun (WGS) entry which is preliminary data.</text>
</comment>